<keyword evidence="2" id="KW-1185">Reference proteome</keyword>
<dbReference type="AlphaFoldDB" id="T2GFN5"/>
<evidence type="ECO:0000313" key="1">
    <source>
        <dbReference type="EMBL" id="AGW14732.1"/>
    </source>
</evidence>
<dbReference type="PATRIC" id="fig|1121448.10.peg.2972"/>
<proteinExistence type="predicted"/>
<dbReference type="HOGENOM" id="CLU_2632333_0_0_7"/>
<name>T2GFN5_MEGG1</name>
<dbReference type="KEGG" id="dgg:DGI_3010"/>
<gene>
    <name evidence="1" type="ORF">DGI_3010</name>
</gene>
<dbReference type="Proteomes" id="UP000016587">
    <property type="component" value="Chromosome"/>
</dbReference>
<evidence type="ECO:0000313" key="2">
    <source>
        <dbReference type="Proteomes" id="UP000016587"/>
    </source>
</evidence>
<accession>T2GFN5</accession>
<reference evidence="2" key="2">
    <citation type="submission" date="2013-07" db="EMBL/GenBank/DDBJ databases">
        <authorList>
            <person name="Morais-Silva F.O."/>
            <person name="Rezende A.M."/>
            <person name="Pimentel C."/>
            <person name="Resende D.M."/>
            <person name="Santos C.I."/>
            <person name="Clemente C."/>
            <person name="de Oliveira L.M."/>
            <person name="da Silva S.M."/>
            <person name="Costa D.A."/>
            <person name="Varela-Raposo A."/>
            <person name="Horacio E.C.A."/>
            <person name="Matos M."/>
            <person name="Flores O."/>
            <person name="Ruiz J.C."/>
            <person name="Rodrigues-Pousada C."/>
        </authorList>
    </citation>
    <scope>NUCLEOTIDE SEQUENCE [LARGE SCALE GENOMIC DNA]</scope>
    <source>
        <strain evidence="2">ATCC 19364 / DSM 1382 / NCIMB 9332 / VKM B-1759</strain>
    </source>
</reference>
<dbReference type="STRING" id="1121448.DGI_3010"/>
<sequence>MDSSWHASTGSRAEAGKHIAYRLGLLLLAYQRAMPVTTRFQHVCAIASRIAGQECLRAGRQMFHLARDYRSVAFHTE</sequence>
<dbReference type="EMBL" id="CP006585">
    <property type="protein sequence ID" value="AGW14732.1"/>
    <property type="molecule type" value="Genomic_DNA"/>
</dbReference>
<protein>
    <submittedName>
        <fullName evidence="1">Uncharacterized protein</fullName>
    </submittedName>
</protein>
<organism evidence="1 2">
    <name type="scientific">Megalodesulfovibrio gigas (strain ATCC 19364 / DSM 1382 / NCIMB 9332 / VKM B-1759)</name>
    <name type="common">Desulfovibrio gigas</name>
    <dbReference type="NCBI Taxonomy" id="1121448"/>
    <lineage>
        <taxon>Bacteria</taxon>
        <taxon>Pseudomonadati</taxon>
        <taxon>Thermodesulfobacteriota</taxon>
        <taxon>Desulfovibrionia</taxon>
        <taxon>Desulfovibrionales</taxon>
        <taxon>Desulfovibrionaceae</taxon>
        <taxon>Megalodesulfovibrio</taxon>
    </lineage>
</organism>
<reference evidence="1 2" key="1">
    <citation type="journal article" date="2013" name="J. Bacteriol.">
        <title>Roles of HynAB and Ech, the only two hydrogenases found in the model sulfate reducer Desulfovibrio gigas.</title>
        <authorList>
            <person name="Morais-Silva F.O."/>
            <person name="Santos C.I."/>
            <person name="Rodrigues R."/>
            <person name="Pereira I.A."/>
            <person name="Rodrigues-Pousada C."/>
        </authorList>
    </citation>
    <scope>NUCLEOTIDE SEQUENCE [LARGE SCALE GENOMIC DNA]</scope>
    <source>
        <strain evidence="2">ATCC 19364 / DSM 1382 / NCIMB 9332 / VKM B-1759</strain>
    </source>
</reference>